<evidence type="ECO:0000313" key="2">
    <source>
        <dbReference type="EMBL" id="PXX90874.1"/>
    </source>
</evidence>
<name>A0A2V3ZMH9_9GAMM</name>
<keyword evidence="2" id="KW-0378">Hydrolase</keyword>
<dbReference type="EMBL" id="QFWX01000004">
    <property type="protein sequence ID" value="PXX90874.1"/>
    <property type="molecule type" value="Genomic_DNA"/>
</dbReference>
<proteinExistence type="predicted"/>
<protein>
    <submittedName>
        <fullName evidence="2">Alpha/beta hydrolase</fullName>
    </submittedName>
</protein>
<evidence type="ECO:0000313" key="3">
    <source>
        <dbReference type="Proteomes" id="UP000253987"/>
    </source>
</evidence>
<dbReference type="InterPro" id="IPR029058">
    <property type="entry name" value="AB_hydrolase_fold"/>
</dbReference>
<sequence>MNPVTFYESESRKGSPGPRLILAHGAGAPADSAFMERLASALSEEGVRTLRFEFPYMEKRRLDGRKRPPDRQPVLLEHFRRVIDEIAAEAAAGGPIFIGGKSMGGRMASHIIAQGDLPPDVSGAVCFGYPFHPPGKHERWRTIHFQDLQRPLQIIQGSRDPFGRRSEVEARGLETVDNLNLSWLEGGDHDYRPLARQQQSQEAMILRAASLAAAFIHGYARASRATPVRVEQWND</sequence>
<dbReference type="GO" id="GO:0016787">
    <property type="term" value="F:hydrolase activity"/>
    <property type="evidence" value="ECO:0007669"/>
    <property type="project" value="UniProtKB-KW"/>
</dbReference>
<reference evidence="2 3" key="2">
    <citation type="submission" date="2018-06" db="EMBL/GenBank/DDBJ databases">
        <title>Marinobactersediminissp. nov, a moderately halophilic bacterium isolated from marine solar saltern.</title>
        <authorList>
            <person name="Zhang Y."/>
        </authorList>
    </citation>
    <scope>NUCLEOTIDE SEQUENCE [LARGE SCALE GENOMIC DNA]</scope>
    <source>
        <strain evidence="2 3">F01</strain>
    </source>
</reference>
<dbReference type="Pfam" id="PF20408">
    <property type="entry name" value="Abhydrolase_11"/>
    <property type="match status" value="1"/>
</dbReference>
<organism evidence="2 3">
    <name type="scientific">Marinobacter vulgaris</name>
    <dbReference type="NCBI Taxonomy" id="1928331"/>
    <lineage>
        <taxon>Bacteria</taxon>
        <taxon>Pseudomonadati</taxon>
        <taxon>Pseudomonadota</taxon>
        <taxon>Gammaproteobacteria</taxon>
        <taxon>Pseudomonadales</taxon>
        <taxon>Marinobacteraceae</taxon>
        <taxon>Marinobacter</taxon>
    </lineage>
</organism>
<dbReference type="InterPro" id="IPR026555">
    <property type="entry name" value="NSL3/Tex30"/>
</dbReference>
<dbReference type="OrthoDB" id="652634at2"/>
<accession>A0A2V3ZMH9</accession>
<dbReference type="AlphaFoldDB" id="A0A2V3ZMH9"/>
<keyword evidence="3" id="KW-1185">Reference proteome</keyword>
<dbReference type="Proteomes" id="UP000253987">
    <property type="component" value="Unassembled WGS sequence"/>
</dbReference>
<evidence type="ECO:0000259" key="1">
    <source>
        <dbReference type="Pfam" id="PF20408"/>
    </source>
</evidence>
<feature type="domain" description="KANL3/Tex30 alpha/beta hydrolase-like" evidence="1">
    <location>
        <begin position="19"/>
        <end position="216"/>
    </location>
</feature>
<dbReference type="SUPFAM" id="SSF53474">
    <property type="entry name" value="alpha/beta-Hydrolases"/>
    <property type="match status" value="1"/>
</dbReference>
<comment type="caution">
    <text evidence="2">The sequence shown here is derived from an EMBL/GenBank/DDBJ whole genome shotgun (WGS) entry which is preliminary data.</text>
</comment>
<dbReference type="PANTHER" id="PTHR13136">
    <property type="entry name" value="TESTIS DEVELOPMENT PROTEIN PRTD"/>
    <property type="match status" value="1"/>
</dbReference>
<dbReference type="Gene3D" id="3.40.50.1820">
    <property type="entry name" value="alpha/beta hydrolase"/>
    <property type="match status" value="1"/>
</dbReference>
<dbReference type="InterPro" id="IPR046879">
    <property type="entry name" value="KANL3/Tex30_Abhydrolase"/>
</dbReference>
<gene>
    <name evidence="2" type="ORF">DIT71_10110</name>
</gene>
<reference evidence="3" key="1">
    <citation type="submission" date="2018-05" db="EMBL/GenBank/DDBJ databases">
        <authorList>
            <person name="Lu D."/>
        </authorList>
    </citation>
    <scope>NUCLEOTIDE SEQUENCE [LARGE SCALE GENOMIC DNA]</scope>
    <source>
        <strain evidence="3">F01</strain>
    </source>
</reference>
<dbReference type="PANTHER" id="PTHR13136:SF11">
    <property type="entry name" value="TESTIS-EXPRESSED PROTEIN 30"/>
    <property type="match status" value="1"/>
</dbReference>
<dbReference type="RefSeq" id="WP_114613098.1">
    <property type="nucleotide sequence ID" value="NZ_QFWX01000004.1"/>
</dbReference>